<organism evidence="2 3">
    <name type="scientific">Streptomyces monticola</name>
    <dbReference type="NCBI Taxonomy" id="2666263"/>
    <lineage>
        <taxon>Bacteria</taxon>
        <taxon>Bacillati</taxon>
        <taxon>Actinomycetota</taxon>
        <taxon>Actinomycetes</taxon>
        <taxon>Kitasatosporales</taxon>
        <taxon>Streptomycetaceae</taxon>
        <taxon>Streptomyces</taxon>
    </lineage>
</organism>
<sequence length="117" mass="12341">MSNAARPRRFPRLRRLLALATDSWAARSYWAALGASVTVASVFPESGIAAGYLLLTAPLSAVSMVFPFGPGTEGGPVTESLALAFWGAWLLLSALVNAAVLGTLAHHVRDVRTARHA</sequence>
<keyword evidence="1" id="KW-0812">Transmembrane</keyword>
<comment type="caution">
    <text evidence="2">The sequence shown here is derived from an EMBL/GenBank/DDBJ whole genome shotgun (WGS) entry which is preliminary data.</text>
</comment>
<evidence type="ECO:0000313" key="3">
    <source>
        <dbReference type="Proteomes" id="UP001596523"/>
    </source>
</evidence>
<proteinExistence type="predicted"/>
<dbReference type="Pfam" id="PF25637">
    <property type="entry name" value="DUF7942"/>
    <property type="match status" value="1"/>
</dbReference>
<dbReference type="RefSeq" id="WP_381828481.1">
    <property type="nucleotide sequence ID" value="NZ_JBHTCF010000003.1"/>
</dbReference>
<evidence type="ECO:0000313" key="2">
    <source>
        <dbReference type="EMBL" id="MFC7304280.1"/>
    </source>
</evidence>
<evidence type="ECO:0000256" key="1">
    <source>
        <dbReference type="SAM" id="Phobius"/>
    </source>
</evidence>
<dbReference type="EMBL" id="JBHTCF010000003">
    <property type="protein sequence ID" value="MFC7304280.1"/>
    <property type="molecule type" value="Genomic_DNA"/>
</dbReference>
<gene>
    <name evidence="2" type="ORF">ACFQVC_08665</name>
</gene>
<dbReference type="Proteomes" id="UP001596523">
    <property type="component" value="Unassembled WGS sequence"/>
</dbReference>
<keyword evidence="3" id="KW-1185">Reference proteome</keyword>
<accession>A0ABW2JFL4</accession>
<dbReference type="InterPro" id="IPR057702">
    <property type="entry name" value="DUF7942"/>
</dbReference>
<reference evidence="3" key="1">
    <citation type="journal article" date="2019" name="Int. J. Syst. Evol. Microbiol.">
        <title>The Global Catalogue of Microorganisms (GCM) 10K type strain sequencing project: providing services to taxonomists for standard genome sequencing and annotation.</title>
        <authorList>
            <consortium name="The Broad Institute Genomics Platform"/>
            <consortium name="The Broad Institute Genome Sequencing Center for Infectious Disease"/>
            <person name="Wu L."/>
            <person name="Ma J."/>
        </authorList>
    </citation>
    <scope>NUCLEOTIDE SEQUENCE [LARGE SCALE GENOMIC DNA]</scope>
    <source>
        <strain evidence="3">SYNS20</strain>
    </source>
</reference>
<name>A0ABW2JFL4_9ACTN</name>
<keyword evidence="1" id="KW-1133">Transmembrane helix</keyword>
<feature type="transmembrane region" description="Helical" evidence="1">
    <location>
        <begin position="81"/>
        <end position="105"/>
    </location>
</feature>
<dbReference type="NCBIfam" id="NF046119">
    <property type="entry name" value="memb_SCO4225"/>
    <property type="match status" value="1"/>
</dbReference>
<keyword evidence="1" id="KW-0472">Membrane</keyword>
<protein>
    <submittedName>
        <fullName evidence="2">SCO4225 family membrane protein</fullName>
    </submittedName>
</protein>
<feature type="transmembrane region" description="Helical" evidence="1">
    <location>
        <begin position="49"/>
        <end position="69"/>
    </location>
</feature>